<keyword evidence="3" id="KW-1185">Reference proteome</keyword>
<evidence type="ECO:0000313" key="2">
    <source>
        <dbReference type="EMBL" id="CAL5226093.1"/>
    </source>
</evidence>
<dbReference type="EMBL" id="CAXHTA020000015">
    <property type="protein sequence ID" value="CAL5226093.1"/>
    <property type="molecule type" value="Genomic_DNA"/>
</dbReference>
<reference evidence="2 3" key="1">
    <citation type="submission" date="2024-06" db="EMBL/GenBank/DDBJ databases">
        <authorList>
            <person name="Kraege A."/>
            <person name="Thomma B."/>
        </authorList>
    </citation>
    <scope>NUCLEOTIDE SEQUENCE [LARGE SCALE GENOMIC DNA]</scope>
</reference>
<dbReference type="InterPro" id="IPR006016">
    <property type="entry name" value="UspA"/>
</dbReference>
<dbReference type="InterPro" id="IPR014729">
    <property type="entry name" value="Rossmann-like_a/b/a_fold"/>
</dbReference>
<feature type="domain" description="UspA" evidence="1">
    <location>
        <begin position="5"/>
        <end position="68"/>
    </location>
</feature>
<gene>
    <name evidence="2" type="primary">g8909</name>
    <name evidence="2" type="ORF">VP750_LOCUS7999</name>
</gene>
<name>A0ABP1G8A4_9CHLO</name>
<dbReference type="Pfam" id="PF00582">
    <property type="entry name" value="Usp"/>
    <property type="match status" value="1"/>
</dbReference>
<proteinExistence type="predicted"/>
<evidence type="ECO:0000313" key="3">
    <source>
        <dbReference type="Proteomes" id="UP001497392"/>
    </source>
</evidence>
<comment type="caution">
    <text evidence="2">The sequence shown here is derived from an EMBL/GenBank/DDBJ whole genome shotgun (WGS) entry which is preliminary data.</text>
</comment>
<dbReference type="Gene3D" id="3.40.50.620">
    <property type="entry name" value="HUPs"/>
    <property type="match status" value="1"/>
</dbReference>
<protein>
    <submittedName>
        <fullName evidence="2">G8909 protein</fullName>
    </submittedName>
</protein>
<dbReference type="Proteomes" id="UP001497392">
    <property type="component" value="Unassembled WGS sequence"/>
</dbReference>
<accession>A0ABP1G8A4</accession>
<sequence length="92" mass="10098">MGNNTLIIAVDNSKECLKAVDFALQNFRKGYTYHLLHIQTHPIAASAMVGNADAVGLAYEGQLSFDKERDDASQEFMTRFFIPKASSAGAEE</sequence>
<evidence type="ECO:0000259" key="1">
    <source>
        <dbReference type="Pfam" id="PF00582"/>
    </source>
</evidence>
<organism evidence="2 3">
    <name type="scientific">Coccomyxa viridis</name>
    <dbReference type="NCBI Taxonomy" id="1274662"/>
    <lineage>
        <taxon>Eukaryota</taxon>
        <taxon>Viridiplantae</taxon>
        <taxon>Chlorophyta</taxon>
        <taxon>core chlorophytes</taxon>
        <taxon>Trebouxiophyceae</taxon>
        <taxon>Trebouxiophyceae incertae sedis</taxon>
        <taxon>Coccomyxaceae</taxon>
        <taxon>Coccomyxa</taxon>
    </lineage>
</organism>
<dbReference type="SUPFAM" id="SSF52402">
    <property type="entry name" value="Adenine nucleotide alpha hydrolases-like"/>
    <property type="match status" value="1"/>
</dbReference>